<comment type="caution">
    <text evidence="3">The sequence shown here is derived from an EMBL/GenBank/DDBJ whole genome shotgun (WGS) entry which is preliminary data.</text>
</comment>
<feature type="compositionally biased region" description="Low complexity" evidence="1">
    <location>
        <begin position="28"/>
        <end position="67"/>
    </location>
</feature>
<dbReference type="AlphaFoldDB" id="A0AAN6SC96"/>
<reference evidence="3" key="2">
    <citation type="submission" date="2023-06" db="EMBL/GenBank/DDBJ databases">
        <authorList>
            <consortium name="Lawrence Berkeley National Laboratory"/>
            <person name="Mondo S.J."/>
            <person name="Hensen N."/>
            <person name="Bonometti L."/>
            <person name="Westerberg I."/>
            <person name="Brannstrom I.O."/>
            <person name="Guillou S."/>
            <person name="Cros-Aarteil S."/>
            <person name="Calhoun S."/>
            <person name="Haridas S."/>
            <person name="Kuo A."/>
            <person name="Pangilinan J."/>
            <person name="Riley R."/>
            <person name="Labutti K."/>
            <person name="Andreopoulos B."/>
            <person name="Lipzen A."/>
            <person name="Chen C."/>
            <person name="Yanf M."/>
            <person name="Daum C."/>
            <person name="Ng V."/>
            <person name="Clum A."/>
            <person name="Steindorff A."/>
            <person name="Ohm R."/>
            <person name="Martin F."/>
            <person name="Silar P."/>
            <person name="Natvig D."/>
            <person name="Lalanne C."/>
            <person name="Gautier V."/>
            <person name="Ament-Velasquez S.L."/>
            <person name="Kruys A."/>
            <person name="Hutchinson M.I."/>
            <person name="Powell A.J."/>
            <person name="Barry K."/>
            <person name="Miller A.N."/>
            <person name="Grigoriev I.V."/>
            <person name="Debuchy R."/>
            <person name="Gladieux P."/>
            <person name="Thoren M.H."/>
            <person name="Johannesson H."/>
        </authorList>
    </citation>
    <scope>NUCLEOTIDE SEQUENCE</scope>
    <source>
        <strain evidence="3">CBS 626.80</strain>
    </source>
</reference>
<organism evidence="3 4">
    <name type="scientific">Pseudoneurospora amorphoporcata</name>
    <dbReference type="NCBI Taxonomy" id="241081"/>
    <lineage>
        <taxon>Eukaryota</taxon>
        <taxon>Fungi</taxon>
        <taxon>Dikarya</taxon>
        <taxon>Ascomycota</taxon>
        <taxon>Pezizomycotina</taxon>
        <taxon>Sordariomycetes</taxon>
        <taxon>Sordariomycetidae</taxon>
        <taxon>Sordariales</taxon>
        <taxon>Sordariaceae</taxon>
        <taxon>Pseudoneurospora</taxon>
    </lineage>
</organism>
<gene>
    <name evidence="3" type="ORF">QBC32DRAFT_72341</name>
</gene>
<feature type="transmembrane region" description="Helical" evidence="2">
    <location>
        <begin position="195"/>
        <end position="216"/>
    </location>
</feature>
<name>A0AAN6SC96_9PEZI</name>
<evidence type="ECO:0000313" key="4">
    <source>
        <dbReference type="Proteomes" id="UP001303222"/>
    </source>
</evidence>
<evidence type="ECO:0000256" key="2">
    <source>
        <dbReference type="SAM" id="Phobius"/>
    </source>
</evidence>
<proteinExistence type="predicted"/>
<feature type="region of interest" description="Disordered" evidence="1">
    <location>
        <begin position="23"/>
        <end position="67"/>
    </location>
</feature>
<feature type="transmembrane region" description="Helical" evidence="2">
    <location>
        <begin position="125"/>
        <end position="145"/>
    </location>
</feature>
<keyword evidence="2" id="KW-1133">Transmembrane helix</keyword>
<feature type="transmembrane region" description="Helical" evidence="2">
    <location>
        <begin position="165"/>
        <end position="183"/>
    </location>
</feature>
<dbReference type="Proteomes" id="UP001303222">
    <property type="component" value="Unassembled WGS sequence"/>
</dbReference>
<accession>A0AAN6SC96</accession>
<keyword evidence="2" id="KW-0472">Membrane</keyword>
<reference evidence="3" key="1">
    <citation type="journal article" date="2023" name="Mol. Phylogenet. Evol.">
        <title>Genome-scale phylogeny and comparative genomics of the fungal order Sordariales.</title>
        <authorList>
            <person name="Hensen N."/>
            <person name="Bonometti L."/>
            <person name="Westerberg I."/>
            <person name="Brannstrom I.O."/>
            <person name="Guillou S."/>
            <person name="Cros-Aarteil S."/>
            <person name="Calhoun S."/>
            <person name="Haridas S."/>
            <person name="Kuo A."/>
            <person name="Mondo S."/>
            <person name="Pangilinan J."/>
            <person name="Riley R."/>
            <person name="LaButti K."/>
            <person name="Andreopoulos B."/>
            <person name="Lipzen A."/>
            <person name="Chen C."/>
            <person name="Yan M."/>
            <person name="Daum C."/>
            <person name="Ng V."/>
            <person name="Clum A."/>
            <person name="Steindorff A."/>
            <person name="Ohm R.A."/>
            <person name="Martin F."/>
            <person name="Silar P."/>
            <person name="Natvig D.O."/>
            <person name="Lalanne C."/>
            <person name="Gautier V."/>
            <person name="Ament-Velasquez S.L."/>
            <person name="Kruys A."/>
            <person name="Hutchinson M.I."/>
            <person name="Powell A.J."/>
            <person name="Barry K."/>
            <person name="Miller A.N."/>
            <person name="Grigoriev I.V."/>
            <person name="Debuchy R."/>
            <person name="Gladieux P."/>
            <person name="Hiltunen Thoren M."/>
            <person name="Johannesson H."/>
        </authorList>
    </citation>
    <scope>NUCLEOTIDE SEQUENCE</scope>
    <source>
        <strain evidence="3">CBS 626.80</strain>
    </source>
</reference>
<evidence type="ECO:0000313" key="3">
    <source>
        <dbReference type="EMBL" id="KAK3947898.1"/>
    </source>
</evidence>
<keyword evidence="4" id="KW-1185">Reference proteome</keyword>
<dbReference type="EMBL" id="MU859301">
    <property type="protein sequence ID" value="KAK3947898.1"/>
    <property type="molecule type" value="Genomic_DNA"/>
</dbReference>
<evidence type="ECO:0000256" key="1">
    <source>
        <dbReference type="SAM" id="MobiDB-lite"/>
    </source>
</evidence>
<sequence length="252" mass="27325">MMALLRSNSSPNLVGVSAFEKKKNNNDTTTTTPTLKSISTTTTTTQLATTTTTKPTAPTTTIPTTTTTANNTQTRLAANNKTTAHLATTTKSATTTTTTTTTTLRAHILPILTSTLKTLHRTHTLLFSLFSSTALLLLVRGLSALQLLGSTSLLFSKLVLYRTLLFLRAAAMETASMTWSIFWDSRKARHIRKKLEFEFFVWFLGPGGTLLCFVFWPGWIVLGVMIWGLSCLMTGVQAAMLQPQAAVGSVSG</sequence>
<keyword evidence="2" id="KW-0812">Transmembrane</keyword>
<protein>
    <submittedName>
        <fullName evidence="3">Uncharacterized protein</fullName>
    </submittedName>
</protein>